<dbReference type="Pfam" id="PF13191">
    <property type="entry name" value="AAA_16"/>
    <property type="match status" value="1"/>
</dbReference>
<dbReference type="PANTHER" id="PTHR35807">
    <property type="entry name" value="TRANSCRIPTIONAL REGULATOR REDD-RELATED"/>
    <property type="match status" value="1"/>
</dbReference>
<dbReference type="InterPro" id="IPR011990">
    <property type="entry name" value="TPR-like_helical_dom_sf"/>
</dbReference>
<dbReference type="InterPro" id="IPR036388">
    <property type="entry name" value="WH-like_DNA-bd_sf"/>
</dbReference>
<keyword evidence="3" id="KW-1185">Reference proteome</keyword>
<dbReference type="SUPFAM" id="SSF52540">
    <property type="entry name" value="P-loop containing nucleoside triphosphate hydrolases"/>
    <property type="match status" value="1"/>
</dbReference>
<dbReference type="InterPro" id="IPR005158">
    <property type="entry name" value="BTAD"/>
</dbReference>
<dbReference type="KEGG" id="nhy:JQS43_02300"/>
<dbReference type="AlphaFoldDB" id="A0A895YI65"/>
<dbReference type="InterPro" id="IPR051677">
    <property type="entry name" value="AfsR-DnrI-RedD_regulator"/>
</dbReference>
<dbReference type="SMART" id="SM01043">
    <property type="entry name" value="BTAD"/>
    <property type="match status" value="1"/>
</dbReference>
<dbReference type="SUPFAM" id="SSF48452">
    <property type="entry name" value="TPR-like"/>
    <property type="match status" value="2"/>
</dbReference>
<name>A0A895YI65_9ACTN</name>
<feature type="domain" description="Bacterial transcriptional activator" evidence="1">
    <location>
        <begin position="100"/>
        <end position="224"/>
    </location>
</feature>
<gene>
    <name evidence="2" type="ORF">JQS43_02300</name>
</gene>
<evidence type="ECO:0000313" key="3">
    <source>
        <dbReference type="Proteomes" id="UP000662857"/>
    </source>
</evidence>
<evidence type="ECO:0000313" key="2">
    <source>
        <dbReference type="EMBL" id="QSB15219.1"/>
    </source>
</evidence>
<dbReference type="InterPro" id="IPR041664">
    <property type="entry name" value="AAA_16"/>
</dbReference>
<dbReference type="Pfam" id="PF03704">
    <property type="entry name" value="BTAD"/>
    <property type="match status" value="1"/>
</dbReference>
<dbReference type="Gene3D" id="1.25.40.10">
    <property type="entry name" value="Tetratricopeptide repeat domain"/>
    <property type="match status" value="2"/>
</dbReference>
<evidence type="ECO:0000259" key="1">
    <source>
        <dbReference type="SMART" id="SM01043"/>
    </source>
</evidence>
<protein>
    <submittedName>
        <fullName evidence="2">AAA family ATPase</fullName>
    </submittedName>
</protein>
<dbReference type="Proteomes" id="UP000662857">
    <property type="component" value="Chromosome"/>
</dbReference>
<dbReference type="InterPro" id="IPR027417">
    <property type="entry name" value="P-loop_NTPase"/>
</dbReference>
<proteinExistence type="predicted"/>
<accession>A0A895YI65</accession>
<dbReference type="EMBL" id="CP070499">
    <property type="protein sequence ID" value="QSB15219.1"/>
    <property type="molecule type" value="Genomic_DNA"/>
</dbReference>
<organism evidence="2 3">
    <name type="scientific">Natronosporangium hydrolyticum</name>
    <dbReference type="NCBI Taxonomy" id="2811111"/>
    <lineage>
        <taxon>Bacteria</taxon>
        <taxon>Bacillati</taxon>
        <taxon>Actinomycetota</taxon>
        <taxon>Actinomycetes</taxon>
        <taxon>Micromonosporales</taxon>
        <taxon>Micromonosporaceae</taxon>
        <taxon>Natronosporangium</taxon>
    </lineage>
</organism>
<dbReference type="RefSeq" id="WP_239677400.1">
    <property type="nucleotide sequence ID" value="NZ_CP070499.1"/>
</dbReference>
<reference evidence="2" key="1">
    <citation type="submission" date="2021-02" db="EMBL/GenBank/DDBJ databases">
        <title>Natrosporangium hydrolyticum gen. nov., sp. nov, a haloalkaliphilic actinobacterium from a soda solonchak soil.</title>
        <authorList>
            <person name="Sorokin D.Y."/>
            <person name="Khijniak T.V."/>
            <person name="Zakharycheva A.P."/>
            <person name="Boueva O.V."/>
            <person name="Ariskina E.V."/>
            <person name="Hahnke R.L."/>
            <person name="Bunk B."/>
            <person name="Sproer C."/>
            <person name="Schumann P."/>
            <person name="Evtushenko L.I."/>
            <person name="Kublanov I.V."/>
        </authorList>
    </citation>
    <scope>NUCLEOTIDE SEQUENCE</scope>
    <source>
        <strain evidence="2">DSM 106523</strain>
    </source>
</reference>
<sequence>MRVEVDLLGRFEVRLAGRPVPAQQWPRRHAASMVKLLALAPRRRLHREQVLDALWPETPPAAAGPRLHKAAHFARRVLGPQSVVLQQEQVLLFPEAEVSVDAVRFDDLAAAALRRRDPAEAEAALAAYPGELLPEDRYEAWAASERDRLALAYRDLLRLAGRWQELAELDPTDEAAQLTLMRQLLARGDRRAALRQFERLDRELHRELGVGPGPEVLALRDELVAGSPEPPEQVPAPATLVGREAELARVGRLIDEAAQGRVRAAFVAGPPGVGKSALLAAAREVAARRQWRTGAGTAATVEGAWPYAPVLEALADLCRRHPALLDGLADRYREEIDRALAGRELDWSGEGGHQRLYLAAAELTRLAAGAGGGGALLILDDLHEADEASLRLLHYLVRSCGEERLALLLGHRRAPVTDAFEEVRASLLRRHYAVDLPLSPLTREAAVELAQRSRPAPSESATPTGSPTLAESMLDDIWQISGGIPFTVVELARAGAPEPGAATGQPPGEAPLRMLSPAIRTVLEQVAAVGVSFDTDEFLALAGVPEETAFDHLDAALAALVIERTGPGYRFRHPLIREALLAEVPPHRQRARHRACALRLAELGASPARIGQHLLLAGEPAAAVPYALRAAETAAAVGAYPDALRLVDSVRGHGTDEERPRLAALRADLLAAKGDPAAVPAYREAVELADETGQRELRARLGRMAVLTGDLPTAAAALDGLDLDGDATDATILLARGNLAYFQGELAQAWRATDDAYRLVARGGDDWQVLDLLTLQGLLAHHRGEFLHRLRRDLQRTRDDPGLATAVFDSQLCVVEIMLYGPMSFTEVIEFANDLRATAQRAGALRAVAFATALIGEAALLGGELALAERELTEAVELHRDIAAPAGEAHSLQRLAEVRLAQGDRAEANRLLRRALPLARWSLLALHLLPRIHGTMVRAAADPAEARTVVAQATEANGQLDSCVFCDVMFAVPAAVACADVGELDAARSFLATAERTLAQWEGTAWHAMVSEARAHLAAATGEADEAARLLAEAADGFEAAGQPRDAARCRDRPAAPAGH</sequence>
<dbReference type="Gene3D" id="1.10.10.10">
    <property type="entry name" value="Winged helix-like DNA-binding domain superfamily/Winged helix DNA-binding domain"/>
    <property type="match status" value="1"/>
</dbReference>